<reference evidence="3" key="1">
    <citation type="submission" date="2013-01" db="EMBL/GenBank/DDBJ databases">
        <title>Draft Genome Sequence of a Mulberry Tree, Morus notabilis C.K. Schneid.</title>
        <authorList>
            <person name="He N."/>
            <person name="Zhao S."/>
        </authorList>
    </citation>
    <scope>NUCLEOTIDE SEQUENCE</scope>
</reference>
<sequence>MGQDQHLVVGGSSGNSDHATVTSATAGDPENQNIPANYGQGVSLEANGTPERR</sequence>
<evidence type="ECO:0000313" key="3">
    <source>
        <dbReference type="Proteomes" id="UP000030645"/>
    </source>
</evidence>
<dbReference type="EMBL" id="KE345347">
    <property type="protein sequence ID" value="EXC02064.1"/>
    <property type="molecule type" value="Genomic_DNA"/>
</dbReference>
<dbReference type="Proteomes" id="UP000030645">
    <property type="component" value="Unassembled WGS sequence"/>
</dbReference>
<name>W9RXR6_9ROSA</name>
<organism evidence="2 3">
    <name type="scientific">Morus notabilis</name>
    <dbReference type="NCBI Taxonomy" id="981085"/>
    <lineage>
        <taxon>Eukaryota</taxon>
        <taxon>Viridiplantae</taxon>
        <taxon>Streptophyta</taxon>
        <taxon>Embryophyta</taxon>
        <taxon>Tracheophyta</taxon>
        <taxon>Spermatophyta</taxon>
        <taxon>Magnoliopsida</taxon>
        <taxon>eudicotyledons</taxon>
        <taxon>Gunneridae</taxon>
        <taxon>Pentapetalae</taxon>
        <taxon>rosids</taxon>
        <taxon>fabids</taxon>
        <taxon>Rosales</taxon>
        <taxon>Moraceae</taxon>
        <taxon>Moreae</taxon>
        <taxon>Morus</taxon>
    </lineage>
</organism>
<feature type="compositionally biased region" description="Polar residues" evidence="1">
    <location>
        <begin position="14"/>
        <end position="35"/>
    </location>
</feature>
<proteinExistence type="predicted"/>
<gene>
    <name evidence="2" type="ORF">L484_024028</name>
</gene>
<accession>W9RXR6</accession>
<keyword evidence="3" id="KW-1185">Reference proteome</keyword>
<evidence type="ECO:0000256" key="1">
    <source>
        <dbReference type="SAM" id="MobiDB-lite"/>
    </source>
</evidence>
<protein>
    <submittedName>
        <fullName evidence="2">Uncharacterized protein</fullName>
    </submittedName>
</protein>
<dbReference type="AlphaFoldDB" id="W9RXR6"/>
<evidence type="ECO:0000313" key="2">
    <source>
        <dbReference type="EMBL" id="EXC02064.1"/>
    </source>
</evidence>
<feature type="region of interest" description="Disordered" evidence="1">
    <location>
        <begin position="1"/>
        <end position="53"/>
    </location>
</feature>